<comment type="subunit">
    <text evidence="6">Part of the FGAM synthase complex composed of 1 PurL, 1 PurQ and 2 PurS subunits.</text>
</comment>
<evidence type="ECO:0000256" key="2">
    <source>
        <dbReference type="ARBA" id="ARBA00022598"/>
    </source>
</evidence>
<dbReference type="STRING" id="224999.GCA_001485475_00165"/>
<organism evidence="7">
    <name type="scientific">Tepidanaerobacter syntrophicus</name>
    <dbReference type="NCBI Taxonomy" id="224999"/>
    <lineage>
        <taxon>Bacteria</taxon>
        <taxon>Bacillati</taxon>
        <taxon>Bacillota</taxon>
        <taxon>Clostridia</taxon>
        <taxon>Thermosediminibacterales</taxon>
        <taxon>Tepidanaerobacteraceae</taxon>
        <taxon>Tepidanaerobacter</taxon>
    </lineage>
</organism>
<dbReference type="AlphaFoldDB" id="A0A0U9HC56"/>
<evidence type="ECO:0000256" key="1">
    <source>
        <dbReference type="ARBA" id="ARBA00022490"/>
    </source>
</evidence>
<dbReference type="RefSeq" id="WP_059031296.1">
    <property type="nucleotide sequence ID" value="NZ_DF976999.1"/>
</dbReference>
<dbReference type="NCBIfam" id="NF004630">
    <property type="entry name" value="PRK05974.1"/>
    <property type="match status" value="1"/>
</dbReference>
<comment type="similarity">
    <text evidence="6">Belongs to the PurS family.</text>
</comment>
<keyword evidence="1 6" id="KW-0963">Cytoplasm</keyword>
<dbReference type="Proteomes" id="UP000062160">
    <property type="component" value="Unassembled WGS sequence"/>
</dbReference>
<evidence type="ECO:0000256" key="3">
    <source>
        <dbReference type="ARBA" id="ARBA00022741"/>
    </source>
</evidence>
<reference evidence="7" key="1">
    <citation type="journal article" date="2016" name="Genome Announc.">
        <title>Draft Genome Sequence of the Syntrophic Lactate-Degrading Bacterium Tepidanaerobacter syntrophicus JLT.</title>
        <authorList>
            <person name="Matsuura N."/>
            <person name="Ohashi A."/>
            <person name="Tourlousse D.M."/>
            <person name="Sekiguchi Y."/>
        </authorList>
    </citation>
    <scope>NUCLEOTIDE SEQUENCE [LARGE SCALE GENOMIC DNA]</scope>
    <source>
        <strain evidence="7">JL</strain>
    </source>
</reference>
<keyword evidence="3 6" id="KW-0547">Nucleotide-binding</keyword>
<keyword evidence="4 6" id="KW-0658">Purine biosynthesis</keyword>
<keyword evidence="2 6" id="KW-0436">Ligase</keyword>
<dbReference type="NCBIfam" id="TIGR00302">
    <property type="entry name" value="phosphoribosylformylglycinamidine synthase subunit PurS"/>
    <property type="match status" value="1"/>
</dbReference>
<dbReference type="Gene3D" id="3.30.1280.10">
    <property type="entry name" value="Phosphoribosylformylglycinamidine synthase subunit PurS"/>
    <property type="match status" value="1"/>
</dbReference>
<dbReference type="PANTHER" id="PTHR34696">
    <property type="entry name" value="PHOSPHORIBOSYLFORMYLGLYCINAMIDINE SYNTHASE SUBUNIT PURS"/>
    <property type="match status" value="1"/>
</dbReference>
<dbReference type="GO" id="GO:0005737">
    <property type="term" value="C:cytoplasm"/>
    <property type="evidence" value="ECO:0007669"/>
    <property type="project" value="UniProtKB-SubCell"/>
</dbReference>
<comment type="subcellular location">
    <subcellularLocation>
        <location evidence="6">Cytoplasm</location>
    </subcellularLocation>
</comment>
<gene>
    <name evidence="6" type="primary">purS</name>
    <name evidence="7" type="ORF">TSYNT_59</name>
</gene>
<evidence type="ECO:0000256" key="5">
    <source>
        <dbReference type="ARBA" id="ARBA00022840"/>
    </source>
</evidence>
<dbReference type="PANTHER" id="PTHR34696:SF1">
    <property type="entry name" value="PHOSPHORIBOSYLFORMYLGLYCINAMIDINE SYNTHASE SUBUNIT PURS"/>
    <property type="match status" value="1"/>
</dbReference>
<keyword evidence="8" id="KW-1185">Reference proteome</keyword>
<comment type="function">
    <text evidence="6">Part of the phosphoribosylformylglycinamidine synthase complex involved in the purines biosynthetic pathway. Catalyzes the ATP-dependent conversion of formylglycinamide ribonucleotide (FGAR) and glutamine to yield formylglycinamidine ribonucleotide (FGAM) and glutamate. The FGAM synthase complex is composed of three subunits. PurQ produces an ammonia molecule by converting glutamine to glutamate. PurL transfers the ammonia molecule to FGAR to form FGAM in an ATP-dependent manner. PurS interacts with PurQ and PurL and is thought to assist in the transfer of the ammonia molecule from PurQ to PurL.</text>
</comment>
<dbReference type="EMBL" id="DF976999">
    <property type="protein sequence ID" value="GAQ24186.1"/>
    <property type="molecule type" value="Genomic_DNA"/>
</dbReference>
<evidence type="ECO:0000256" key="6">
    <source>
        <dbReference type="HAMAP-Rule" id="MF_01926"/>
    </source>
</evidence>
<accession>A0A0U9HC56</accession>
<dbReference type="HAMAP" id="MF_01926">
    <property type="entry name" value="PurS"/>
    <property type="match status" value="1"/>
</dbReference>
<dbReference type="OrthoDB" id="9799101at2"/>
<dbReference type="EC" id="6.3.5.3" evidence="6"/>
<evidence type="ECO:0000313" key="8">
    <source>
        <dbReference type="Proteomes" id="UP000062160"/>
    </source>
</evidence>
<protein>
    <recommendedName>
        <fullName evidence="6">Phosphoribosylformylglycinamidine synthase subunit PurS</fullName>
        <shortName evidence="6">FGAM synthase</shortName>
        <ecNumber evidence="6">6.3.5.3</ecNumber>
    </recommendedName>
    <alternativeName>
        <fullName evidence="6">Formylglycinamide ribonucleotide amidotransferase subunit III</fullName>
        <shortName evidence="6">FGAR amidotransferase III</shortName>
        <shortName evidence="6">FGAR-AT III</shortName>
    </alternativeName>
    <alternativeName>
        <fullName evidence="6">Phosphoribosylformylglycinamidine synthase subunit III</fullName>
    </alternativeName>
</protein>
<name>A0A0U9HC56_9FIRM</name>
<dbReference type="GO" id="GO:0004642">
    <property type="term" value="F:phosphoribosylformylglycinamidine synthase activity"/>
    <property type="evidence" value="ECO:0007669"/>
    <property type="project" value="UniProtKB-UniRule"/>
</dbReference>
<dbReference type="UniPathway" id="UPA00074">
    <property type="reaction ID" value="UER00128"/>
</dbReference>
<dbReference type="InterPro" id="IPR036604">
    <property type="entry name" value="PurS-like_sf"/>
</dbReference>
<dbReference type="SUPFAM" id="SSF82697">
    <property type="entry name" value="PurS-like"/>
    <property type="match status" value="1"/>
</dbReference>
<keyword evidence="5 6" id="KW-0067">ATP-binding</keyword>
<dbReference type="InterPro" id="IPR003850">
    <property type="entry name" value="PurS"/>
</dbReference>
<dbReference type="GO" id="GO:0005524">
    <property type="term" value="F:ATP binding"/>
    <property type="evidence" value="ECO:0007669"/>
    <property type="project" value="UniProtKB-UniRule"/>
</dbReference>
<comment type="catalytic activity">
    <reaction evidence="6">
        <text>N(2)-formyl-N(1)-(5-phospho-beta-D-ribosyl)glycinamide + L-glutamine + ATP + H2O = 2-formamido-N(1)-(5-O-phospho-beta-D-ribosyl)acetamidine + L-glutamate + ADP + phosphate + H(+)</text>
        <dbReference type="Rhea" id="RHEA:17129"/>
        <dbReference type="ChEBI" id="CHEBI:15377"/>
        <dbReference type="ChEBI" id="CHEBI:15378"/>
        <dbReference type="ChEBI" id="CHEBI:29985"/>
        <dbReference type="ChEBI" id="CHEBI:30616"/>
        <dbReference type="ChEBI" id="CHEBI:43474"/>
        <dbReference type="ChEBI" id="CHEBI:58359"/>
        <dbReference type="ChEBI" id="CHEBI:147286"/>
        <dbReference type="ChEBI" id="CHEBI:147287"/>
        <dbReference type="ChEBI" id="CHEBI:456216"/>
        <dbReference type="EC" id="6.3.5.3"/>
    </reaction>
</comment>
<proteinExistence type="inferred from homology"/>
<evidence type="ECO:0000313" key="7">
    <source>
        <dbReference type="EMBL" id="GAQ24186.1"/>
    </source>
</evidence>
<dbReference type="GO" id="GO:0006189">
    <property type="term" value="P:'de novo' IMP biosynthetic process"/>
    <property type="evidence" value="ECO:0007669"/>
    <property type="project" value="UniProtKB-UniRule"/>
</dbReference>
<dbReference type="Pfam" id="PF02700">
    <property type="entry name" value="PurS"/>
    <property type="match status" value="1"/>
</dbReference>
<sequence length="82" mass="9034">MLVAKIFTFPKAGVLDPQGSAIKPVISNLGFTNVKDIQTGKYFEVKIDACDVAEARKTVQELCSKVLVNPVVEDYEFEILEA</sequence>
<comment type="pathway">
    <text evidence="6">Purine metabolism; IMP biosynthesis via de novo pathway; 5-amino-1-(5-phospho-D-ribosyl)imidazole from N(2)-formyl-N(1)-(5-phospho-D-ribosyl)glycinamide: step 1/2.</text>
</comment>
<evidence type="ECO:0000256" key="4">
    <source>
        <dbReference type="ARBA" id="ARBA00022755"/>
    </source>
</evidence>